<keyword evidence="7 8" id="KW-0998">Cell outer membrane</keyword>
<reference evidence="13 14" key="1">
    <citation type="submission" date="2019-03" db="EMBL/GenBank/DDBJ databases">
        <title>Flavobacterium AR-3-4 sp. nov. isolated from arctic soil.</title>
        <authorList>
            <person name="Chaudhary D.K."/>
        </authorList>
    </citation>
    <scope>NUCLEOTIDE SEQUENCE [LARGE SCALE GENOMIC DNA]</scope>
    <source>
        <strain evidence="13 14">AR-3-4</strain>
    </source>
</reference>
<sequence length="1076" mass="118815">MTIKKHIVSILTLLLLTASGYAQKLVTVTGVVRDKMGSIPGATIIVKNEKSSTFSDLDGKFSIKVSDPNTAVLVVKYVGMEDLTMPLKGRTSGIEILMKESLSELNEVVVIGYGSVKRGNITGAVSSIKGSVLEKVPTSSVAEALVGRLPGVQITSNDGSPGAEIQIRVRGGGSITQDNSPLILVDGFEVATLNDVPPTDIESVEVLKDAAATAIYGARGANGVVLVTTKKPKAGQVSVYINSYMQMKTLSNHLDVMDPYEYTMMQYESERQKSSNPTAFFNRYGHANELYIYQGNKGTDWQDEIFGTNPIAKYLDFSINGGTEKTKYKFAVVNQDQPGVLVGTGLKQTNINFALNTNLSDKFTFELQSRFTDQTISGSGTEGVSLLDAIRQAPTLGLQDYMVLPDDHTYFDPEDYTPVTRFNPIEAAQKNYRDRVSRTFNTVGALTWNIKKGLSFRSSFGFQYQYSEDGRFFGTGTGTANANGNLPVVSWGMTQSPRWQLSNVLNYNFKIHSLHDIQLMVGQEMKDQSSVNKTYTTRYFPETITGEKAISNLALGTPLTNNSVEGSPNRISSFFGRASYGYDDRYLAAFTIRADGSTQFGPSNRWGVFPSASFAWRMSNEAFLKDSKTVSNLKLRLSYGVSGNDRISSDLYAKYYGVSQNKSVGWGETSNNYYNFYNATFLTNPNIKWESTYTTNFGVDFGFFKERLTGTLEVYKNTVKDLLVPSDIPGTSGFSKIMTNVGQTSNKGIELGLNGTVVQGKDSNDFQLDLNFNIGFNKNKIDALSSGENEWILSSGWAGTQLLNDDDYRAYVGGAKGLIYGFVNDGFYKVDDFLPLDPITKVWKLKDGIANSVNLAGAPRPGNPKFKKLTPVDASDSNTYVIGANDRQVIGNTNPKFSGGFGFNAIWKGFDLSTFFNFVYGFDVYNANKIMMTSWYSNTQNNLGMEVSLENRWRNFDDMGNDLRYSPELLADFNKNATIWNPTTVGRPIAESYAIEDGSFLRLNTLTLGYTIPKSLTKKLVFNRVRVYATGSNLFISTNYSGYDPEVNLSTGLTPNIDYNAYPRTRNYTFGAQLSF</sequence>
<proteinExistence type="inferred from homology"/>
<keyword evidence="6 8" id="KW-0472">Membrane</keyword>
<dbReference type="InterPro" id="IPR037066">
    <property type="entry name" value="Plug_dom_sf"/>
</dbReference>
<dbReference type="OrthoDB" id="9768177at2"/>
<dbReference type="InterPro" id="IPR023996">
    <property type="entry name" value="TonB-dep_OMP_SusC/RagA"/>
</dbReference>
<feature type="domain" description="TonB-dependent receptor-like beta-barrel" evidence="11">
    <location>
        <begin position="412"/>
        <end position="788"/>
    </location>
</feature>
<feature type="chain" id="PRO_5020917738" evidence="10">
    <location>
        <begin position="25"/>
        <end position="1076"/>
    </location>
</feature>
<evidence type="ECO:0000256" key="3">
    <source>
        <dbReference type="ARBA" id="ARBA00022452"/>
    </source>
</evidence>
<name>A0A4R5CF56_9FLAO</name>
<dbReference type="InterPro" id="IPR008969">
    <property type="entry name" value="CarboxyPept-like_regulatory"/>
</dbReference>
<evidence type="ECO:0000313" key="13">
    <source>
        <dbReference type="EMBL" id="TDD98738.1"/>
    </source>
</evidence>
<dbReference type="Pfam" id="PF07715">
    <property type="entry name" value="Plug"/>
    <property type="match status" value="1"/>
</dbReference>
<dbReference type="AlphaFoldDB" id="A0A4R5CF56"/>
<comment type="subcellular location">
    <subcellularLocation>
        <location evidence="1 8">Cell outer membrane</location>
        <topology evidence="1 8">Multi-pass membrane protein</topology>
    </subcellularLocation>
</comment>
<dbReference type="PROSITE" id="PS52016">
    <property type="entry name" value="TONB_DEPENDENT_REC_3"/>
    <property type="match status" value="1"/>
</dbReference>
<keyword evidence="4 8" id="KW-0812">Transmembrane</keyword>
<feature type="domain" description="TonB-dependent receptor plug" evidence="12">
    <location>
        <begin position="120"/>
        <end position="224"/>
    </location>
</feature>
<dbReference type="Gene3D" id="2.170.130.10">
    <property type="entry name" value="TonB-dependent receptor, plug domain"/>
    <property type="match status" value="1"/>
</dbReference>
<evidence type="ECO:0000313" key="14">
    <source>
        <dbReference type="Proteomes" id="UP000295479"/>
    </source>
</evidence>
<keyword evidence="14" id="KW-1185">Reference proteome</keyword>
<keyword evidence="3 8" id="KW-1134">Transmembrane beta strand</keyword>
<dbReference type="RefSeq" id="WP_132002950.1">
    <property type="nucleotide sequence ID" value="NZ_SMFK01000002.1"/>
</dbReference>
<keyword evidence="2 8" id="KW-0813">Transport</keyword>
<evidence type="ECO:0000256" key="4">
    <source>
        <dbReference type="ARBA" id="ARBA00022692"/>
    </source>
</evidence>
<evidence type="ECO:0000256" key="9">
    <source>
        <dbReference type="RuleBase" id="RU003357"/>
    </source>
</evidence>
<dbReference type="GO" id="GO:0009279">
    <property type="term" value="C:cell outer membrane"/>
    <property type="evidence" value="ECO:0007669"/>
    <property type="project" value="UniProtKB-SubCell"/>
</dbReference>
<evidence type="ECO:0000256" key="10">
    <source>
        <dbReference type="SAM" id="SignalP"/>
    </source>
</evidence>
<dbReference type="FunFam" id="2.170.130.10:FF:000008">
    <property type="entry name" value="SusC/RagA family TonB-linked outer membrane protein"/>
    <property type="match status" value="1"/>
</dbReference>
<dbReference type="InterPro" id="IPR012910">
    <property type="entry name" value="Plug_dom"/>
</dbReference>
<dbReference type="InterPro" id="IPR000531">
    <property type="entry name" value="Beta-barrel_TonB"/>
</dbReference>
<evidence type="ECO:0000256" key="1">
    <source>
        <dbReference type="ARBA" id="ARBA00004571"/>
    </source>
</evidence>
<keyword evidence="5 9" id="KW-0798">TonB box</keyword>
<dbReference type="NCBIfam" id="TIGR04057">
    <property type="entry name" value="SusC_RagA_signa"/>
    <property type="match status" value="1"/>
</dbReference>
<comment type="caution">
    <text evidence="13">The sequence shown here is derived from an EMBL/GenBank/DDBJ whole genome shotgun (WGS) entry which is preliminary data.</text>
</comment>
<dbReference type="EMBL" id="SMFK01000002">
    <property type="protein sequence ID" value="TDD98738.1"/>
    <property type="molecule type" value="Genomic_DNA"/>
</dbReference>
<protein>
    <submittedName>
        <fullName evidence="13">TonB-dependent receptor</fullName>
    </submittedName>
</protein>
<keyword evidence="10" id="KW-0732">Signal</keyword>
<dbReference type="InterPro" id="IPR036942">
    <property type="entry name" value="Beta-barrel_TonB_sf"/>
</dbReference>
<accession>A0A4R5CF56</accession>
<dbReference type="InterPro" id="IPR039426">
    <property type="entry name" value="TonB-dep_rcpt-like"/>
</dbReference>
<evidence type="ECO:0000256" key="6">
    <source>
        <dbReference type="ARBA" id="ARBA00023136"/>
    </source>
</evidence>
<keyword evidence="13" id="KW-0675">Receptor</keyword>
<evidence type="ECO:0000256" key="2">
    <source>
        <dbReference type="ARBA" id="ARBA00022448"/>
    </source>
</evidence>
<comment type="similarity">
    <text evidence="8 9">Belongs to the TonB-dependent receptor family.</text>
</comment>
<dbReference type="Pfam" id="PF13715">
    <property type="entry name" value="CarbopepD_reg_2"/>
    <property type="match status" value="1"/>
</dbReference>
<gene>
    <name evidence="13" type="ORF">E0F76_06315</name>
</gene>
<evidence type="ECO:0000256" key="7">
    <source>
        <dbReference type="ARBA" id="ARBA00023237"/>
    </source>
</evidence>
<evidence type="ECO:0000256" key="8">
    <source>
        <dbReference type="PROSITE-ProRule" id="PRU01360"/>
    </source>
</evidence>
<dbReference type="SUPFAM" id="SSF56935">
    <property type="entry name" value="Porins"/>
    <property type="match status" value="1"/>
</dbReference>
<organism evidence="13 14">
    <name type="scientific">Flavobacterium cellulosilyticum</name>
    <dbReference type="NCBI Taxonomy" id="2541731"/>
    <lineage>
        <taxon>Bacteria</taxon>
        <taxon>Pseudomonadati</taxon>
        <taxon>Bacteroidota</taxon>
        <taxon>Flavobacteriia</taxon>
        <taxon>Flavobacteriales</taxon>
        <taxon>Flavobacteriaceae</taxon>
        <taxon>Flavobacterium</taxon>
    </lineage>
</organism>
<evidence type="ECO:0000259" key="12">
    <source>
        <dbReference type="Pfam" id="PF07715"/>
    </source>
</evidence>
<evidence type="ECO:0000256" key="5">
    <source>
        <dbReference type="ARBA" id="ARBA00023077"/>
    </source>
</evidence>
<evidence type="ECO:0000259" key="11">
    <source>
        <dbReference type="Pfam" id="PF00593"/>
    </source>
</evidence>
<dbReference type="Pfam" id="PF00593">
    <property type="entry name" value="TonB_dep_Rec_b-barrel"/>
    <property type="match status" value="1"/>
</dbReference>
<dbReference type="SUPFAM" id="SSF49464">
    <property type="entry name" value="Carboxypeptidase regulatory domain-like"/>
    <property type="match status" value="1"/>
</dbReference>
<dbReference type="NCBIfam" id="TIGR04056">
    <property type="entry name" value="OMP_RagA_SusC"/>
    <property type="match status" value="1"/>
</dbReference>
<feature type="signal peptide" evidence="10">
    <location>
        <begin position="1"/>
        <end position="24"/>
    </location>
</feature>
<dbReference type="Gene3D" id="2.40.170.20">
    <property type="entry name" value="TonB-dependent receptor, beta-barrel domain"/>
    <property type="match status" value="1"/>
</dbReference>
<dbReference type="InterPro" id="IPR023997">
    <property type="entry name" value="TonB-dep_OMP_SusC/RagA_CS"/>
</dbReference>
<dbReference type="Proteomes" id="UP000295479">
    <property type="component" value="Unassembled WGS sequence"/>
</dbReference>